<keyword evidence="1" id="KW-0812">Transmembrane</keyword>
<name>A0A653KY26_AERVE</name>
<proteinExistence type="predicted"/>
<evidence type="ECO:0000313" key="2">
    <source>
        <dbReference type="EMBL" id="VXA83636.1"/>
    </source>
</evidence>
<accession>A0A653KY26</accession>
<sequence length="41" mass="5008">MAVCLNNIYVKYKARQFWIFVFNLTLTTIKHFHCFTIFVVH</sequence>
<dbReference type="AlphaFoldDB" id="A0A653KY26"/>
<feature type="transmembrane region" description="Helical" evidence="1">
    <location>
        <begin position="17"/>
        <end position="40"/>
    </location>
</feature>
<keyword evidence="1" id="KW-0472">Membrane</keyword>
<keyword evidence="1" id="KW-1133">Transmembrane helix</keyword>
<evidence type="ECO:0000313" key="3">
    <source>
        <dbReference type="Proteomes" id="UP000439123"/>
    </source>
</evidence>
<dbReference type="Proteomes" id="UP000439123">
    <property type="component" value="Unassembled WGS sequence"/>
</dbReference>
<gene>
    <name evidence="2" type="ORF">AERO8C_150287</name>
</gene>
<reference evidence="2 3" key="1">
    <citation type="submission" date="2019-10" db="EMBL/GenBank/DDBJ databases">
        <authorList>
            <person name="Karimi E."/>
        </authorList>
    </citation>
    <scope>NUCLEOTIDE SEQUENCE [LARGE SCALE GENOMIC DNA]</scope>
    <source>
        <strain evidence="2">Aeromonas sp. 8C</strain>
    </source>
</reference>
<evidence type="ECO:0000256" key="1">
    <source>
        <dbReference type="SAM" id="Phobius"/>
    </source>
</evidence>
<dbReference type="EMBL" id="CABWLC010000007">
    <property type="protein sequence ID" value="VXA83636.1"/>
    <property type="molecule type" value="Genomic_DNA"/>
</dbReference>
<organism evidence="2 3">
    <name type="scientific">Aeromonas veronii</name>
    <dbReference type="NCBI Taxonomy" id="654"/>
    <lineage>
        <taxon>Bacteria</taxon>
        <taxon>Pseudomonadati</taxon>
        <taxon>Pseudomonadota</taxon>
        <taxon>Gammaproteobacteria</taxon>
        <taxon>Aeromonadales</taxon>
        <taxon>Aeromonadaceae</taxon>
        <taxon>Aeromonas</taxon>
    </lineage>
</organism>
<protein>
    <submittedName>
        <fullName evidence="2">Uncharacterized protein</fullName>
    </submittedName>
</protein>